<dbReference type="SUPFAM" id="SSF52980">
    <property type="entry name" value="Restriction endonuclease-like"/>
    <property type="match status" value="1"/>
</dbReference>
<evidence type="ECO:0000313" key="3">
    <source>
        <dbReference type="Proteomes" id="UP001556631"/>
    </source>
</evidence>
<keyword evidence="2" id="KW-0378">Hydrolase</keyword>
<evidence type="ECO:0000259" key="1">
    <source>
        <dbReference type="Pfam" id="PF05685"/>
    </source>
</evidence>
<dbReference type="EMBL" id="JBFPJR010000008">
    <property type="protein sequence ID" value="MEX0427186.1"/>
    <property type="molecule type" value="Genomic_DNA"/>
</dbReference>
<protein>
    <submittedName>
        <fullName evidence="2">Uma2 family endonuclease</fullName>
    </submittedName>
</protein>
<feature type="domain" description="Putative restriction endonuclease" evidence="1">
    <location>
        <begin position="18"/>
        <end position="161"/>
    </location>
</feature>
<organism evidence="2 3">
    <name type="scientific">Nocardioides eburneus</name>
    <dbReference type="NCBI Taxonomy" id="3231482"/>
    <lineage>
        <taxon>Bacteria</taxon>
        <taxon>Bacillati</taxon>
        <taxon>Actinomycetota</taxon>
        <taxon>Actinomycetes</taxon>
        <taxon>Propionibacteriales</taxon>
        <taxon>Nocardioidaceae</taxon>
        <taxon>Nocardioides</taxon>
    </lineage>
</organism>
<gene>
    <name evidence="2" type="ORF">AB3X52_06095</name>
</gene>
<keyword evidence="3" id="KW-1185">Reference proteome</keyword>
<sequence length="186" mass="20415">MPLSGGAVETLQHLRMSWEEYLQLPEKPKAEWVDGEVVVSPPVGQPHGVSTLRLGARLLECLPGLVVMTEVGVRLPRNRVRAPDLMVVEHRTDERFVTDPPVLVVEVLSPSTRSEDTIRKSMEYAAGGVGQYWILDPELRALDIHANRDGAWQPLLHLDEARPIGEVTVAGHVVSLDLGDVLGTVA</sequence>
<dbReference type="PANTHER" id="PTHR34107:SF4">
    <property type="entry name" value="SLL1222 PROTEIN"/>
    <property type="match status" value="1"/>
</dbReference>
<proteinExistence type="predicted"/>
<dbReference type="PANTHER" id="PTHR34107">
    <property type="entry name" value="SLL0198 PROTEIN-RELATED"/>
    <property type="match status" value="1"/>
</dbReference>
<dbReference type="GO" id="GO:0004519">
    <property type="term" value="F:endonuclease activity"/>
    <property type="evidence" value="ECO:0007669"/>
    <property type="project" value="UniProtKB-KW"/>
</dbReference>
<dbReference type="Gene3D" id="3.90.1570.10">
    <property type="entry name" value="tt1808, chain A"/>
    <property type="match status" value="1"/>
</dbReference>
<reference evidence="2 3" key="1">
    <citation type="submission" date="2024-07" db="EMBL/GenBank/DDBJ databases">
        <authorList>
            <person name="Lee S."/>
            <person name="Kang M."/>
        </authorList>
    </citation>
    <scope>NUCLEOTIDE SEQUENCE [LARGE SCALE GENOMIC DNA]</scope>
    <source>
        <strain evidence="2 3">DS6</strain>
    </source>
</reference>
<dbReference type="InterPro" id="IPR011335">
    <property type="entry name" value="Restrct_endonuc-II-like"/>
</dbReference>
<name>A0ABV3SW82_9ACTN</name>
<dbReference type="InterPro" id="IPR008538">
    <property type="entry name" value="Uma2"/>
</dbReference>
<dbReference type="CDD" id="cd06260">
    <property type="entry name" value="DUF820-like"/>
    <property type="match status" value="1"/>
</dbReference>
<keyword evidence="2" id="KW-0540">Nuclease</keyword>
<dbReference type="InterPro" id="IPR012296">
    <property type="entry name" value="Nuclease_put_TT1808"/>
</dbReference>
<dbReference type="Proteomes" id="UP001556631">
    <property type="component" value="Unassembled WGS sequence"/>
</dbReference>
<keyword evidence="2" id="KW-0255">Endonuclease</keyword>
<accession>A0ABV3SW82</accession>
<comment type="caution">
    <text evidence="2">The sequence shown here is derived from an EMBL/GenBank/DDBJ whole genome shotgun (WGS) entry which is preliminary data.</text>
</comment>
<evidence type="ECO:0000313" key="2">
    <source>
        <dbReference type="EMBL" id="MEX0427186.1"/>
    </source>
</evidence>
<dbReference type="Pfam" id="PF05685">
    <property type="entry name" value="Uma2"/>
    <property type="match status" value="1"/>
</dbReference>